<reference evidence="2" key="1">
    <citation type="journal article" date="2024" name="Proc. Natl. Acad. Sci. U.S.A.">
        <title>Extraordinary preservation of gene collinearity over three hundred million years revealed in homosporous lycophytes.</title>
        <authorList>
            <person name="Li C."/>
            <person name="Wickell D."/>
            <person name="Kuo L.Y."/>
            <person name="Chen X."/>
            <person name="Nie B."/>
            <person name="Liao X."/>
            <person name="Peng D."/>
            <person name="Ji J."/>
            <person name="Jenkins J."/>
            <person name="Williams M."/>
            <person name="Shu S."/>
            <person name="Plott C."/>
            <person name="Barry K."/>
            <person name="Rajasekar S."/>
            <person name="Grimwood J."/>
            <person name="Han X."/>
            <person name="Sun S."/>
            <person name="Hou Z."/>
            <person name="He W."/>
            <person name="Dai G."/>
            <person name="Sun C."/>
            <person name="Schmutz J."/>
            <person name="Leebens-Mack J.H."/>
            <person name="Li F.W."/>
            <person name="Wang L."/>
        </authorList>
    </citation>
    <scope>NUCLEOTIDE SEQUENCE [LARGE SCALE GENOMIC DNA]</scope>
    <source>
        <strain evidence="2">cv. PW_Plant_1</strain>
    </source>
</reference>
<dbReference type="EMBL" id="CM055106">
    <property type="protein sequence ID" value="KAJ7528445.1"/>
    <property type="molecule type" value="Genomic_DNA"/>
</dbReference>
<keyword evidence="2" id="KW-1185">Reference proteome</keyword>
<dbReference type="Proteomes" id="UP001162992">
    <property type="component" value="Chromosome 15"/>
</dbReference>
<organism evidence="1 2">
    <name type="scientific">Diphasiastrum complanatum</name>
    <name type="common">Issler's clubmoss</name>
    <name type="synonym">Lycopodium complanatum</name>
    <dbReference type="NCBI Taxonomy" id="34168"/>
    <lineage>
        <taxon>Eukaryota</taxon>
        <taxon>Viridiplantae</taxon>
        <taxon>Streptophyta</taxon>
        <taxon>Embryophyta</taxon>
        <taxon>Tracheophyta</taxon>
        <taxon>Lycopodiopsida</taxon>
        <taxon>Lycopodiales</taxon>
        <taxon>Lycopodiaceae</taxon>
        <taxon>Lycopodioideae</taxon>
        <taxon>Diphasiastrum</taxon>
    </lineage>
</organism>
<protein>
    <submittedName>
        <fullName evidence="1">Uncharacterized protein</fullName>
    </submittedName>
</protein>
<sequence>MAKTTFSTFLLLAALLCAVFSELALGDTSGTATFYTAPYVPSACGITDPNQLPPGGLFAAASDPIWNGGGACGSKYQITCTGPTNQGVPQPCRSGTITVQIVDYCPSGCQGTFDLSAEAFADIADPNAGKIFINYNRV</sequence>
<evidence type="ECO:0000313" key="2">
    <source>
        <dbReference type="Proteomes" id="UP001162992"/>
    </source>
</evidence>
<accession>A0ACC2BFF4</accession>
<proteinExistence type="predicted"/>
<comment type="caution">
    <text evidence="1">The sequence shown here is derived from an EMBL/GenBank/DDBJ whole genome shotgun (WGS) entry which is preliminary data.</text>
</comment>
<name>A0ACC2BFF4_DIPCM</name>
<gene>
    <name evidence="1" type="ORF">O6H91_15G004200</name>
</gene>
<evidence type="ECO:0000313" key="1">
    <source>
        <dbReference type="EMBL" id="KAJ7528445.1"/>
    </source>
</evidence>